<gene>
    <name evidence="2" type="ORF">J421_5256</name>
</gene>
<reference evidence="2 3" key="1">
    <citation type="journal article" date="2014" name="Genome Announc.">
        <title>Genome Sequence and Methylome of Soil Bacterium Gemmatirosa kalamazoonensis KBS708T, a Member of the Rarely Cultivated Gemmatimonadetes Phylum.</title>
        <authorList>
            <person name="Debruyn J.M."/>
            <person name="Radosevich M."/>
            <person name="Wommack K.E."/>
            <person name="Polson S.W."/>
            <person name="Hauser L.J."/>
            <person name="Fawaz M.N."/>
            <person name="Korlach J."/>
            <person name="Tsai Y.C."/>
        </authorList>
    </citation>
    <scope>NUCLEOTIDE SEQUENCE [LARGE SCALE GENOMIC DNA]</scope>
    <source>
        <strain evidence="2 3">KBS708</strain>
        <plasmid evidence="3">Plasmid 1</plasmid>
    </source>
</reference>
<keyword evidence="2" id="KW-0614">Plasmid</keyword>
<feature type="domain" description="YdhG-like" evidence="1">
    <location>
        <begin position="34"/>
        <end position="133"/>
    </location>
</feature>
<name>W0RQ15_9BACT</name>
<evidence type="ECO:0000313" key="3">
    <source>
        <dbReference type="Proteomes" id="UP000019151"/>
    </source>
</evidence>
<dbReference type="PATRIC" id="fig|861299.3.peg.5314"/>
<accession>W0RQ15</accession>
<dbReference type="InParanoid" id="W0RQ15"/>
<protein>
    <recommendedName>
        <fullName evidence="1">YdhG-like domain-containing protein</fullName>
    </recommendedName>
</protein>
<dbReference type="Pfam" id="PF08818">
    <property type="entry name" value="DUF1801"/>
    <property type="match status" value="1"/>
</dbReference>
<evidence type="ECO:0000259" key="1">
    <source>
        <dbReference type="Pfam" id="PF08818"/>
    </source>
</evidence>
<organism evidence="2 3">
    <name type="scientific">Gemmatirosa kalamazoonensis</name>
    <dbReference type="NCBI Taxonomy" id="861299"/>
    <lineage>
        <taxon>Bacteria</taxon>
        <taxon>Pseudomonadati</taxon>
        <taxon>Gemmatimonadota</taxon>
        <taxon>Gemmatimonadia</taxon>
        <taxon>Gemmatimonadales</taxon>
        <taxon>Gemmatimonadaceae</taxon>
        <taxon>Gemmatirosa</taxon>
    </lineage>
</organism>
<geneLocation type="plasmid" evidence="2 3">
    <name>1</name>
</geneLocation>
<dbReference type="SUPFAM" id="SSF159888">
    <property type="entry name" value="YdhG-like"/>
    <property type="match status" value="1"/>
</dbReference>
<dbReference type="KEGG" id="gba:J421_5256"/>
<evidence type="ECO:0000313" key="2">
    <source>
        <dbReference type="EMBL" id="AHG92791.1"/>
    </source>
</evidence>
<dbReference type="InterPro" id="IPR014922">
    <property type="entry name" value="YdhG-like"/>
</dbReference>
<proteinExistence type="predicted"/>
<keyword evidence="3" id="KW-1185">Reference proteome</keyword>
<dbReference type="HOGENOM" id="CLU_1719939_0_0_0"/>
<dbReference type="Proteomes" id="UP000019151">
    <property type="component" value="Plasmid 1"/>
</dbReference>
<dbReference type="EMBL" id="CP007129">
    <property type="protein sequence ID" value="AHG92791.1"/>
    <property type="molecule type" value="Genomic_DNA"/>
</dbReference>
<dbReference type="AlphaFoldDB" id="W0RQ15"/>
<sequence>MSSEFPGAVPEIPVTDIAEATLAEFIAKFEPAHRALIGDVRDALRRRFPAAHELVYDNYNFFVIGYSATLRPSDAALSIAASAKGVSVCLIHGAALADPAGLLHGAGKQTRFLRVSSAADLERPEVAALLTAAATSAPVPLRDGPPGTLVIRSVSAKQRPRRRAARE</sequence>